<gene>
    <name evidence="1" type="ORF">CN495_08625</name>
</gene>
<evidence type="ECO:0000313" key="1">
    <source>
        <dbReference type="EMBL" id="PER55805.1"/>
    </source>
</evidence>
<proteinExistence type="predicted"/>
<dbReference type="RefSeq" id="WP_098317142.1">
    <property type="nucleotide sequence ID" value="NZ_NTYF01000023.1"/>
</dbReference>
<dbReference type="EMBL" id="NTYF01000023">
    <property type="protein sequence ID" value="PER55805.1"/>
    <property type="molecule type" value="Genomic_DNA"/>
</dbReference>
<name>A0ABD6S9T6_BACTU</name>
<protein>
    <submittedName>
        <fullName evidence="1">Uncharacterized protein</fullName>
    </submittedName>
</protein>
<reference evidence="1 2" key="1">
    <citation type="submission" date="2017-09" db="EMBL/GenBank/DDBJ databases">
        <title>Large-scale bioinformatics analysis of Bacillus genomes uncovers conserved roles of natural products in bacterial physiology.</title>
        <authorList>
            <consortium name="Agbiome Team Llc"/>
            <person name="Bleich R.M."/>
            <person name="Kirk G.J."/>
            <person name="Santa Maria K.C."/>
            <person name="Allen S.E."/>
            <person name="Farag S."/>
            <person name="Shank E.A."/>
            <person name="Bowers A."/>
        </authorList>
    </citation>
    <scope>NUCLEOTIDE SEQUENCE [LARGE SCALE GENOMIC DNA]</scope>
    <source>
        <strain evidence="1 2">AFS005140</strain>
    </source>
</reference>
<sequence length="137" mass="15500">MTAINREEVRNKVGVLEVDMNVVIKFDAFMTAKEQGKTMGDMFEAVKMLKRLATDLFSPNSANAVHFILELSGRKFPILLNPIIKGIVETEEIEVLVYRPDGLRTVCDVTLDKKESAGVFYEKLFPIVTNYIKSNEL</sequence>
<evidence type="ECO:0000313" key="2">
    <source>
        <dbReference type="Proteomes" id="UP000219897"/>
    </source>
</evidence>
<accession>A0ABD6S9T6</accession>
<comment type="caution">
    <text evidence="1">The sequence shown here is derived from an EMBL/GenBank/DDBJ whole genome shotgun (WGS) entry which is preliminary data.</text>
</comment>
<organism evidence="1 2">
    <name type="scientific">Bacillus thuringiensis</name>
    <dbReference type="NCBI Taxonomy" id="1428"/>
    <lineage>
        <taxon>Bacteria</taxon>
        <taxon>Bacillati</taxon>
        <taxon>Bacillota</taxon>
        <taxon>Bacilli</taxon>
        <taxon>Bacillales</taxon>
        <taxon>Bacillaceae</taxon>
        <taxon>Bacillus</taxon>
        <taxon>Bacillus cereus group</taxon>
    </lineage>
</organism>
<dbReference type="Proteomes" id="UP000219897">
    <property type="component" value="Unassembled WGS sequence"/>
</dbReference>
<dbReference type="AlphaFoldDB" id="A0ABD6S9T6"/>